<dbReference type="InterPro" id="IPR035906">
    <property type="entry name" value="MetI-like_sf"/>
</dbReference>
<comment type="similarity">
    <text evidence="2">Belongs to the binding-protein-dependent transport system permease family. HisMQ subfamily.</text>
</comment>
<dbReference type="RefSeq" id="WP_183859073.1">
    <property type="nucleotide sequence ID" value="NZ_JACHFH010000003.1"/>
</dbReference>
<proteinExistence type="inferred from homology"/>
<dbReference type="InterPro" id="IPR000515">
    <property type="entry name" value="MetI-like"/>
</dbReference>
<evidence type="ECO:0000256" key="7">
    <source>
        <dbReference type="ARBA" id="ARBA00022989"/>
    </source>
</evidence>
<evidence type="ECO:0000256" key="4">
    <source>
        <dbReference type="ARBA" id="ARBA00022475"/>
    </source>
</evidence>
<evidence type="ECO:0000313" key="12">
    <source>
        <dbReference type="Proteomes" id="UP000559117"/>
    </source>
</evidence>
<keyword evidence="3 9" id="KW-0813">Transport</keyword>
<dbReference type="SUPFAM" id="SSF161098">
    <property type="entry name" value="MetI-like"/>
    <property type="match status" value="1"/>
</dbReference>
<evidence type="ECO:0000256" key="2">
    <source>
        <dbReference type="ARBA" id="ARBA00010072"/>
    </source>
</evidence>
<name>A0A840UI65_9FIRM</name>
<feature type="domain" description="ABC transmembrane type-1" evidence="10">
    <location>
        <begin position="28"/>
        <end position="229"/>
    </location>
</feature>
<protein>
    <submittedName>
        <fullName evidence="11">Putative lysine transport system permease protein</fullName>
    </submittedName>
</protein>
<dbReference type="PANTHER" id="PTHR30614">
    <property type="entry name" value="MEMBRANE COMPONENT OF AMINO ACID ABC TRANSPORTER"/>
    <property type="match status" value="1"/>
</dbReference>
<dbReference type="InterPro" id="IPR010065">
    <property type="entry name" value="AA_ABC_transptr_permease_3TM"/>
</dbReference>
<evidence type="ECO:0000259" key="10">
    <source>
        <dbReference type="PROSITE" id="PS50928"/>
    </source>
</evidence>
<keyword evidence="12" id="KW-1185">Reference proteome</keyword>
<evidence type="ECO:0000256" key="1">
    <source>
        <dbReference type="ARBA" id="ARBA00004651"/>
    </source>
</evidence>
<dbReference type="GO" id="GO:0006865">
    <property type="term" value="P:amino acid transport"/>
    <property type="evidence" value="ECO:0007669"/>
    <property type="project" value="UniProtKB-KW"/>
</dbReference>
<feature type="transmembrane region" description="Helical" evidence="9">
    <location>
        <begin position="204"/>
        <end position="226"/>
    </location>
</feature>
<evidence type="ECO:0000256" key="9">
    <source>
        <dbReference type="RuleBase" id="RU363032"/>
    </source>
</evidence>
<dbReference type="InterPro" id="IPR043429">
    <property type="entry name" value="ArtM/GltK/GlnP/TcyL/YhdX-like"/>
</dbReference>
<keyword evidence="7 9" id="KW-1133">Transmembrane helix</keyword>
<feature type="transmembrane region" description="Helical" evidence="9">
    <location>
        <begin position="94"/>
        <end position="117"/>
    </location>
</feature>
<keyword evidence="8 9" id="KW-0472">Membrane</keyword>
<evidence type="ECO:0000313" key="11">
    <source>
        <dbReference type="EMBL" id="MBB5335247.1"/>
    </source>
</evidence>
<evidence type="ECO:0000256" key="6">
    <source>
        <dbReference type="ARBA" id="ARBA00022970"/>
    </source>
</evidence>
<dbReference type="CDD" id="cd06261">
    <property type="entry name" value="TM_PBP2"/>
    <property type="match status" value="1"/>
</dbReference>
<accession>A0A840UI65</accession>
<keyword evidence="5 9" id="KW-0812">Transmembrane</keyword>
<evidence type="ECO:0000256" key="8">
    <source>
        <dbReference type="ARBA" id="ARBA00023136"/>
    </source>
</evidence>
<evidence type="ECO:0000256" key="3">
    <source>
        <dbReference type="ARBA" id="ARBA00022448"/>
    </source>
</evidence>
<comment type="subcellular location">
    <subcellularLocation>
        <location evidence="1 9">Cell membrane</location>
        <topology evidence="1 9">Multi-pass membrane protein</topology>
    </subcellularLocation>
</comment>
<dbReference type="AlphaFoldDB" id="A0A840UI65"/>
<sequence>MATDMPTSFFGWVVFVLHQYGGALLQGAGVTLLLAIFGTFIGCIIGLLVGIVQTIPITERTNPGIKIVNKIVQFIFAAYVEIFRGTPMIVQAMVVYYGSMAVFQIDMSAMAAGFLVVSVNTGAYMAETVRGGIISIDKGQTEAAMAIGMNHIQTMCKVILPQSLKNIMPQIGNNLIINIKDTSVLNVISVTELYFVSKSAAGVYYRYFEVFFVTCVIYFIMTFIASRILRYIERRMAGSADYQLVSDPFADPTGVFPNNTPKKGGK</sequence>
<evidence type="ECO:0000256" key="5">
    <source>
        <dbReference type="ARBA" id="ARBA00022692"/>
    </source>
</evidence>
<organism evidence="11 12">
    <name type="scientific">Pectinatus brassicae</name>
    <dbReference type="NCBI Taxonomy" id="862415"/>
    <lineage>
        <taxon>Bacteria</taxon>
        <taxon>Bacillati</taxon>
        <taxon>Bacillota</taxon>
        <taxon>Negativicutes</taxon>
        <taxon>Selenomonadales</taxon>
        <taxon>Selenomonadaceae</taxon>
        <taxon>Pectinatus</taxon>
    </lineage>
</organism>
<dbReference type="Proteomes" id="UP000559117">
    <property type="component" value="Unassembled WGS sequence"/>
</dbReference>
<keyword evidence="4" id="KW-1003">Cell membrane</keyword>
<dbReference type="EMBL" id="JACHFH010000003">
    <property type="protein sequence ID" value="MBB5335247.1"/>
    <property type="molecule type" value="Genomic_DNA"/>
</dbReference>
<dbReference type="PANTHER" id="PTHR30614:SF20">
    <property type="entry name" value="GLUTAMINE TRANSPORT SYSTEM PERMEASE PROTEIN GLNP"/>
    <property type="match status" value="1"/>
</dbReference>
<gene>
    <name evidence="11" type="ORF">HNR32_000367</name>
</gene>
<dbReference type="GO" id="GO:0043190">
    <property type="term" value="C:ATP-binding cassette (ABC) transporter complex"/>
    <property type="evidence" value="ECO:0007669"/>
    <property type="project" value="InterPro"/>
</dbReference>
<reference evidence="11 12" key="1">
    <citation type="submission" date="2020-08" db="EMBL/GenBank/DDBJ databases">
        <title>Genomic Encyclopedia of Type Strains, Phase IV (KMG-IV): sequencing the most valuable type-strain genomes for metagenomic binning, comparative biology and taxonomic classification.</title>
        <authorList>
            <person name="Goeker M."/>
        </authorList>
    </citation>
    <scope>NUCLEOTIDE SEQUENCE [LARGE SCALE GENOMIC DNA]</scope>
    <source>
        <strain evidence="11 12">DSM 24661</strain>
    </source>
</reference>
<dbReference type="Gene3D" id="1.10.3720.10">
    <property type="entry name" value="MetI-like"/>
    <property type="match status" value="1"/>
</dbReference>
<feature type="transmembrane region" description="Helical" evidence="9">
    <location>
        <begin position="32"/>
        <end position="52"/>
    </location>
</feature>
<dbReference type="PROSITE" id="PS50928">
    <property type="entry name" value="ABC_TM1"/>
    <property type="match status" value="1"/>
</dbReference>
<dbReference type="Pfam" id="PF00528">
    <property type="entry name" value="BPD_transp_1"/>
    <property type="match status" value="1"/>
</dbReference>
<comment type="caution">
    <text evidence="11">The sequence shown here is derived from an EMBL/GenBank/DDBJ whole genome shotgun (WGS) entry which is preliminary data.</text>
</comment>
<keyword evidence="6" id="KW-0029">Amino-acid transport</keyword>
<dbReference type="GO" id="GO:0022857">
    <property type="term" value="F:transmembrane transporter activity"/>
    <property type="evidence" value="ECO:0007669"/>
    <property type="project" value="InterPro"/>
</dbReference>
<dbReference type="NCBIfam" id="TIGR01726">
    <property type="entry name" value="HEQRo_perm_3TM"/>
    <property type="match status" value="1"/>
</dbReference>